<dbReference type="InterPro" id="IPR051218">
    <property type="entry name" value="Sec_MonoDiacylglyc_Lipase"/>
</dbReference>
<reference evidence="3" key="1">
    <citation type="submission" date="2016-09" db="EMBL/GenBank/DDBJ databases">
        <authorList>
            <person name="Wan X."/>
            <person name="Hou S."/>
        </authorList>
    </citation>
    <scope>NUCLEOTIDE SEQUENCE [LARGE SCALE GENOMIC DNA]</scope>
    <source>
        <strain evidence="3">KH87</strain>
    </source>
</reference>
<dbReference type="Proteomes" id="UP000242258">
    <property type="component" value="Unassembled WGS sequence"/>
</dbReference>
<keyword evidence="3" id="KW-1185">Reference proteome</keyword>
<gene>
    <name evidence="2" type="ORF">BI198_03095</name>
</gene>
<name>A0A1E7Q3D6_9GAMM</name>
<dbReference type="STRING" id="1628148.BI198_03095"/>
<comment type="caution">
    <text evidence="2">The sequence shown here is derived from an EMBL/GenBank/DDBJ whole genome shotgun (WGS) entry which is preliminary data.</text>
</comment>
<dbReference type="Pfam" id="PF01764">
    <property type="entry name" value="Lipase_3"/>
    <property type="match status" value="1"/>
</dbReference>
<organism evidence="2 3">
    <name type="scientific">Rheinheimera salexigens</name>
    <dbReference type="NCBI Taxonomy" id="1628148"/>
    <lineage>
        <taxon>Bacteria</taxon>
        <taxon>Pseudomonadati</taxon>
        <taxon>Pseudomonadota</taxon>
        <taxon>Gammaproteobacteria</taxon>
        <taxon>Chromatiales</taxon>
        <taxon>Chromatiaceae</taxon>
        <taxon>Rheinheimera</taxon>
    </lineage>
</organism>
<protein>
    <submittedName>
        <fullName evidence="2">Lipase</fullName>
    </submittedName>
</protein>
<accession>A0A1E7Q3D6</accession>
<sequence length="389" mass="42214">MKELTPLMAASLADAVYSLKVSGKENQFSQALPPSVKNNFDFDLANHRVTGVSGGITSRLLNRRTGFAAIGKGKSTFSGDHVVAIRGTDGLRDIITDLHIGLTGGENNSLVHAGFNKVFQSIKPALEKSLTPLLTTNGRGTVHCVGHSLGGALAHITADWVKRRYKNRVCLYTFGSPRVGLDGFSIKTSGSIDKIFRCTHASDPVPLIPLWPFMHAPYKSPEILLSSAPGIRASGHSMGVNGAPGYLNTANSNDWGALQKKSTDLFKEIDLKYPDRHQVTFTTYWSNRLNYALITLLKKAGLLALVTAQAGIGTFLTFYDMLASSVEKIAKLSGELAEQTRGLLGHMLVFAGKAGVKVADLSYRFIRWVFEVTVGALMRMARQALDYIN</sequence>
<dbReference type="RefSeq" id="WP_070048234.1">
    <property type="nucleotide sequence ID" value="NZ_CBCSDO010000001.1"/>
</dbReference>
<dbReference type="AlphaFoldDB" id="A0A1E7Q3D6"/>
<evidence type="ECO:0000259" key="1">
    <source>
        <dbReference type="Pfam" id="PF01764"/>
    </source>
</evidence>
<dbReference type="PANTHER" id="PTHR45856">
    <property type="entry name" value="ALPHA/BETA-HYDROLASES SUPERFAMILY PROTEIN"/>
    <property type="match status" value="1"/>
</dbReference>
<dbReference type="EMBL" id="MKEK01000001">
    <property type="protein sequence ID" value="OEY68667.1"/>
    <property type="molecule type" value="Genomic_DNA"/>
</dbReference>
<feature type="domain" description="Fungal lipase-type" evidence="1">
    <location>
        <begin position="82"/>
        <end position="211"/>
    </location>
</feature>
<dbReference type="SUPFAM" id="SSF53474">
    <property type="entry name" value="alpha/beta-Hydrolases"/>
    <property type="match status" value="1"/>
</dbReference>
<dbReference type="OrthoDB" id="5522031at2"/>
<dbReference type="PANTHER" id="PTHR45856:SF24">
    <property type="entry name" value="FUNGAL LIPASE-LIKE DOMAIN-CONTAINING PROTEIN"/>
    <property type="match status" value="1"/>
</dbReference>
<dbReference type="CDD" id="cd00519">
    <property type="entry name" value="Lipase_3"/>
    <property type="match status" value="1"/>
</dbReference>
<dbReference type="Gene3D" id="3.40.50.1820">
    <property type="entry name" value="alpha/beta hydrolase"/>
    <property type="match status" value="1"/>
</dbReference>
<evidence type="ECO:0000313" key="2">
    <source>
        <dbReference type="EMBL" id="OEY68667.1"/>
    </source>
</evidence>
<evidence type="ECO:0000313" key="3">
    <source>
        <dbReference type="Proteomes" id="UP000242258"/>
    </source>
</evidence>
<dbReference type="InterPro" id="IPR002921">
    <property type="entry name" value="Fungal_lipase-type"/>
</dbReference>
<dbReference type="InterPro" id="IPR029058">
    <property type="entry name" value="AB_hydrolase_fold"/>
</dbReference>
<proteinExistence type="predicted"/>
<dbReference type="GO" id="GO:0006629">
    <property type="term" value="P:lipid metabolic process"/>
    <property type="evidence" value="ECO:0007669"/>
    <property type="project" value="InterPro"/>
</dbReference>